<dbReference type="PANTHER" id="PTHR46630:SF1">
    <property type="entry name" value="TETRATRICOPEPTIDE REPEAT PROTEIN 29"/>
    <property type="match status" value="1"/>
</dbReference>
<dbReference type="GO" id="GO:0005737">
    <property type="term" value="C:cytoplasm"/>
    <property type="evidence" value="ECO:0007669"/>
    <property type="project" value="UniProtKB-SubCell"/>
</dbReference>
<dbReference type="SUPFAM" id="SSF48452">
    <property type="entry name" value="TPR-like"/>
    <property type="match status" value="1"/>
</dbReference>
<keyword evidence="2" id="KW-0963">Cytoplasm</keyword>
<dbReference type="GO" id="GO:0003341">
    <property type="term" value="P:cilium movement"/>
    <property type="evidence" value="ECO:0007669"/>
    <property type="project" value="TreeGrafter"/>
</dbReference>
<sequence length="240" mass="27118">MLRGMCELSRNDTKNALATFTNAYYIQERLGSPKGICETRIHLAAALLMNGDNHLSLNTLLLLKQSAEEYNLPYYLAQAYRHLGEFFLHSGETSKATPLLDEAREIFQEHSHVLDFEQVRNLEAISAGLELLPNYIMLLSGYEKPGYMAKMIDWKDLRKPFWEGRSDDNLLSRKLSVDEIIEESKMETEKVRRGRLFGGTTTAKKSVAINENPDIVVVGDEHSSDDLGDGLSENVYLSGK</sequence>
<evidence type="ECO:0000256" key="4">
    <source>
        <dbReference type="ARBA" id="ARBA00022803"/>
    </source>
</evidence>
<dbReference type="GO" id="GO:0005929">
    <property type="term" value="C:cilium"/>
    <property type="evidence" value="ECO:0007669"/>
    <property type="project" value="TreeGrafter"/>
</dbReference>
<evidence type="ECO:0000256" key="8">
    <source>
        <dbReference type="SAM" id="MobiDB-lite"/>
    </source>
</evidence>
<evidence type="ECO:0000256" key="7">
    <source>
        <dbReference type="PROSITE-ProRule" id="PRU00339"/>
    </source>
</evidence>
<proteinExistence type="predicted"/>
<dbReference type="Proteomes" id="UP001162162">
    <property type="component" value="Unassembled WGS sequence"/>
</dbReference>
<name>A0AAV8XJD4_9CUCU</name>
<evidence type="ECO:0000256" key="6">
    <source>
        <dbReference type="ARBA" id="ARBA00044739"/>
    </source>
</evidence>
<dbReference type="PANTHER" id="PTHR46630">
    <property type="entry name" value="TETRATRICOPEPTIDE REPEAT PROTEIN 29"/>
    <property type="match status" value="1"/>
</dbReference>
<evidence type="ECO:0000313" key="10">
    <source>
        <dbReference type="Proteomes" id="UP001162162"/>
    </source>
</evidence>
<dbReference type="AlphaFoldDB" id="A0AAV8XJD4"/>
<keyword evidence="3" id="KW-0677">Repeat</keyword>
<dbReference type="EMBL" id="JAPWTK010000578">
    <property type="protein sequence ID" value="KAJ8938202.1"/>
    <property type="molecule type" value="Genomic_DNA"/>
</dbReference>
<keyword evidence="10" id="KW-1185">Reference proteome</keyword>
<evidence type="ECO:0000256" key="3">
    <source>
        <dbReference type="ARBA" id="ARBA00022737"/>
    </source>
</evidence>
<keyword evidence="4 7" id="KW-0802">TPR repeat</keyword>
<gene>
    <name evidence="9" type="ORF">NQ318_011698</name>
</gene>
<dbReference type="InterPro" id="IPR011990">
    <property type="entry name" value="TPR-like_helical_dom_sf"/>
</dbReference>
<dbReference type="InterPro" id="IPR019734">
    <property type="entry name" value="TPR_rpt"/>
</dbReference>
<reference evidence="9" key="1">
    <citation type="journal article" date="2023" name="Insect Mol. Biol.">
        <title>Genome sequencing provides insights into the evolution of gene families encoding plant cell wall-degrading enzymes in longhorned beetles.</title>
        <authorList>
            <person name="Shin N.R."/>
            <person name="Okamura Y."/>
            <person name="Kirsch R."/>
            <person name="Pauchet Y."/>
        </authorList>
    </citation>
    <scope>NUCLEOTIDE SEQUENCE</scope>
    <source>
        <strain evidence="9">AMC_N1</strain>
    </source>
</reference>
<dbReference type="Gene3D" id="1.25.40.10">
    <property type="entry name" value="Tetratricopeptide repeat domain"/>
    <property type="match status" value="1"/>
</dbReference>
<comment type="subcellular location">
    <subcellularLocation>
        <location evidence="1">Cytoplasm</location>
    </subcellularLocation>
</comment>
<evidence type="ECO:0000256" key="1">
    <source>
        <dbReference type="ARBA" id="ARBA00004496"/>
    </source>
</evidence>
<comment type="caution">
    <text evidence="9">The sequence shown here is derived from an EMBL/GenBank/DDBJ whole genome shotgun (WGS) entry which is preliminary data.</text>
</comment>
<dbReference type="InterPro" id="IPR051476">
    <property type="entry name" value="Bac_ResReg_Asp_Phosphatase"/>
</dbReference>
<dbReference type="PROSITE" id="PS50005">
    <property type="entry name" value="TPR"/>
    <property type="match status" value="1"/>
</dbReference>
<protein>
    <recommendedName>
        <fullName evidence="5">Tetratricopeptide repeat protein 29</fullName>
    </recommendedName>
</protein>
<evidence type="ECO:0000256" key="2">
    <source>
        <dbReference type="ARBA" id="ARBA00022490"/>
    </source>
</evidence>
<comment type="function">
    <text evidence="6">Axonemal protein which is implicated in axonemal and/or peri-axonemal structure assembly and regulates flagellum assembly and beating and therefore sperm motility.</text>
</comment>
<evidence type="ECO:0000313" key="9">
    <source>
        <dbReference type="EMBL" id="KAJ8938202.1"/>
    </source>
</evidence>
<feature type="repeat" description="TPR" evidence="7">
    <location>
        <begin position="77"/>
        <end position="110"/>
    </location>
</feature>
<accession>A0AAV8XJD4</accession>
<feature type="region of interest" description="Disordered" evidence="8">
    <location>
        <begin position="220"/>
        <end position="240"/>
    </location>
</feature>
<organism evidence="9 10">
    <name type="scientific">Aromia moschata</name>
    <dbReference type="NCBI Taxonomy" id="1265417"/>
    <lineage>
        <taxon>Eukaryota</taxon>
        <taxon>Metazoa</taxon>
        <taxon>Ecdysozoa</taxon>
        <taxon>Arthropoda</taxon>
        <taxon>Hexapoda</taxon>
        <taxon>Insecta</taxon>
        <taxon>Pterygota</taxon>
        <taxon>Neoptera</taxon>
        <taxon>Endopterygota</taxon>
        <taxon>Coleoptera</taxon>
        <taxon>Polyphaga</taxon>
        <taxon>Cucujiformia</taxon>
        <taxon>Chrysomeloidea</taxon>
        <taxon>Cerambycidae</taxon>
        <taxon>Cerambycinae</taxon>
        <taxon>Callichromatini</taxon>
        <taxon>Aromia</taxon>
    </lineage>
</organism>
<evidence type="ECO:0000256" key="5">
    <source>
        <dbReference type="ARBA" id="ARBA00040665"/>
    </source>
</evidence>